<evidence type="ECO:0000313" key="3">
    <source>
        <dbReference type="Proteomes" id="UP001497744"/>
    </source>
</evidence>
<feature type="compositionally biased region" description="Polar residues" evidence="1">
    <location>
        <begin position="271"/>
        <end position="284"/>
    </location>
</feature>
<keyword evidence="3" id="KW-1185">Reference proteome</keyword>
<dbReference type="AlphaFoldDB" id="A0AAV4LSG4"/>
<reference evidence="2 3" key="1">
    <citation type="submission" date="2021-06" db="EMBL/GenBank/DDBJ databases">
        <title>Genome sequence of Babesia caballi.</title>
        <authorList>
            <person name="Yamagishi J."/>
            <person name="Kidaka T."/>
            <person name="Ochi A."/>
        </authorList>
    </citation>
    <scope>NUCLEOTIDE SEQUENCE [LARGE SCALE GENOMIC DNA]</scope>
    <source>
        <strain evidence="2">USDA-D6B2</strain>
    </source>
</reference>
<gene>
    <name evidence="2" type="ORF">BcabD6B2_22500</name>
</gene>
<comment type="caution">
    <text evidence="2">The sequence shown here is derived from an EMBL/GenBank/DDBJ whole genome shotgun (WGS) entry which is preliminary data.</text>
</comment>
<feature type="region of interest" description="Disordered" evidence="1">
    <location>
        <begin position="271"/>
        <end position="307"/>
    </location>
</feature>
<sequence>MASCQYVFKEPDTLKATLEFLSAIRANILLRKTVCDVFTEYSGEYCNHEAPKWHRFHKFLEDSIELRSRILGQPEKDKHAIYEDYQKIASFRGESEVCDDHIDGCMIKVPKKRSYITVCLGNINACARKIAEVLLKVFPKFYNTLNSVLAKLWDDVHWFRQRCNDTNGALYKLLCDGGIHERQNCPYSEMEKLALGFRKDDINGTSRGEDIQGAINALIGHAGSLWALIVLIKKHAVKTASLPLYAAIGTKTPYNTRCLCIERKVEAGEETSYNSYRSSRQTRSSADRSSGNTRTRGRTRRSAPVASVTVNPKIIANSDASEVTDTRVSVTATSVAVGTPTVSASITKPGNTYATPSGNQADVPQTGSGYPNGDIMYFHSLSSSYSSHQTPTLQETRLQEVRSSTGSGSNRTACGAAAGLLAVGCVGVGAAYVFDIGGFGTMVNGMF</sequence>
<name>A0AAV4LSG4_BABCB</name>
<proteinExistence type="predicted"/>
<evidence type="ECO:0000256" key="1">
    <source>
        <dbReference type="SAM" id="MobiDB-lite"/>
    </source>
</evidence>
<dbReference type="Proteomes" id="UP001497744">
    <property type="component" value="Unassembled WGS sequence"/>
</dbReference>
<accession>A0AAV4LSG4</accession>
<dbReference type="GeneID" id="94194296"/>
<dbReference type="EMBL" id="BPLF01000002">
    <property type="protein sequence ID" value="GIX62815.1"/>
    <property type="molecule type" value="Genomic_DNA"/>
</dbReference>
<protein>
    <submittedName>
        <fullName evidence="2">Lysine-specific demethylase 4B, putative</fullName>
    </submittedName>
</protein>
<dbReference type="RefSeq" id="XP_067714884.1">
    <property type="nucleotide sequence ID" value="XM_067858783.1"/>
</dbReference>
<evidence type="ECO:0000313" key="2">
    <source>
        <dbReference type="EMBL" id="GIX62815.1"/>
    </source>
</evidence>
<organism evidence="2 3">
    <name type="scientific">Babesia caballi</name>
    <dbReference type="NCBI Taxonomy" id="5871"/>
    <lineage>
        <taxon>Eukaryota</taxon>
        <taxon>Sar</taxon>
        <taxon>Alveolata</taxon>
        <taxon>Apicomplexa</taxon>
        <taxon>Aconoidasida</taxon>
        <taxon>Piroplasmida</taxon>
        <taxon>Babesiidae</taxon>
        <taxon>Babesia</taxon>
    </lineage>
</organism>